<gene>
    <name evidence="2" type="ORF">NCTC7807_01919</name>
</gene>
<sequence length="327" mass="33163">MVRGTRVPAEPAGLPATGGTAPPGRPSHHRPELPRAERQPGHDPGPREDPVDPVADHARPAAATPAPTAPSPAAPGRAAPCRRHGPLPGRTAVPRAGAAVPVPLHDQGGAAGGRRLVAPDAGPRTGRPHTAGARSPASGPLPGTTGKPARKVRKRPPGRWAPGGAALPGPVRRTFVAQPAAPAACSRRAPGPPSHWTHSGDSGVRREWVPGVAGPRRSAGQPQGRLRSPARRPRALRGVPRWPARRKRAGHRGAPWGWPDARDGAAPGTPRPGGLVPGLGPAEAPYAATGPGGRGVRAARTCGGAGPVRPGRQSTLGRMCGSARSSS</sequence>
<organism evidence="2 3">
    <name type="scientific">Streptomyces griseus</name>
    <dbReference type="NCBI Taxonomy" id="1911"/>
    <lineage>
        <taxon>Bacteria</taxon>
        <taxon>Bacillati</taxon>
        <taxon>Actinomycetota</taxon>
        <taxon>Actinomycetes</taxon>
        <taxon>Kitasatosporales</taxon>
        <taxon>Streptomycetaceae</taxon>
        <taxon>Streptomyces</taxon>
    </lineage>
</organism>
<dbReference type="EMBL" id="UHID01000005">
    <property type="protein sequence ID" value="SUP35144.1"/>
    <property type="molecule type" value="Genomic_DNA"/>
</dbReference>
<name>A0A380NBE3_STRGR</name>
<protein>
    <submittedName>
        <fullName evidence="2">Uncharacterized protein</fullName>
    </submittedName>
</protein>
<dbReference type="Proteomes" id="UP000254150">
    <property type="component" value="Unassembled WGS sequence"/>
</dbReference>
<feature type="compositionally biased region" description="Low complexity" evidence="1">
    <location>
        <begin position="8"/>
        <end position="22"/>
    </location>
</feature>
<feature type="compositionally biased region" description="Low complexity" evidence="1">
    <location>
        <begin position="86"/>
        <end position="103"/>
    </location>
</feature>
<feature type="compositionally biased region" description="Low complexity" evidence="1">
    <location>
        <begin position="272"/>
        <end position="281"/>
    </location>
</feature>
<evidence type="ECO:0000313" key="3">
    <source>
        <dbReference type="Proteomes" id="UP000254150"/>
    </source>
</evidence>
<reference evidence="2 3" key="1">
    <citation type="submission" date="2018-06" db="EMBL/GenBank/DDBJ databases">
        <authorList>
            <consortium name="Pathogen Informatics"/>
            <person name="Doyle S."/>
        </authorList>
    </citation>
    <scope>NUCLEOTIDE SEQUENCE [LARGE SCALE GENOMIC DNA]</scope>
    <source>
        <strain evidence="2 3">NCTC7807</strain>
    </source>
</reference>
<evidence type="ECO:0000313" key="2">
    <source>
        <dbReference type="EMBL" id="SUP35144.1"/>
    </source>
</evidence>
<dbReference type="AlphaFoldDB" id="A0A380NBE3"/>
<feature type="compositionally biased region" description="Low complexity" evidence="1">
    <location>
        <begin position="179"/>
        <end position="189"/>
    </location>
</feature>
<accession>A0A380NBE3</accession>
<feature type="compositionally biased region" description="Basic and acidic residues" evidence="1">
    <location>
        <begin position="29"/>
        <end position="59"/>
    </location>
</feature>
<feature type="compositionally biased region" description="Basic residues" evidence="1">
    <location>
        <begin position="148"/>
        <end position="157"/>
    </location>
</feature>
<proteinExistence type="predicted"/>
<evidence type="ECO:0000256" key="1">
    <source>
        <dbReference type="SAM" id="MobiDB-lite"/>
    </source>
</evidence>
<feature type="region of interest" description="Disordered" evidence="1">
    <location>
        <begin position="1"/>
        <end position="327"/>
    </location>
</feature>